<dbReference type="RefSeq" id="WP_008246322.1">
    <property type="nucleotide sequence ID" value="NZ_CP014544.1"/>
</dbReference>
<reference evidence="3 4" key="1">
    <citation type="submission" date="2015-12" db="EMBL/GenBank/DDBJ databases">
        <authorList>
            <person name="Shamseldin A."/>
            <person name="Moawad H."/>
            <person name="Abd El-Rahim W.M."/>
            <person name="Sadowsky M.J."/>
        </authorList>
    </citation>
    <scope>NUCLEOTIDE SEQUENCE [LARGE SCALE GENOMIC DNA]</scope>
    <source>
        <strain evidence="3 4">SM2</strain>
    </source>
</reference>
<dbReference type="InterPro" id="IPR008207">
    <property type="entry name" value="Sig_transdc_His_kin_Hpt_dom"/>
</dbReference>
<evidence type="ECO:0000313" key="3">
    <source>
        <dbReference type="EMBL" id="AMO67622.1"/>
    </source>
</evidence>
<feature type="modified residue" description="Phosphohistidine" evidence="1">
    <location>
        <position position="59"/>
    </location>
</feature>
<dbReference type="GO" id="GO:0000160">
    <property type="term" value="P:phosphorelay signal transduction system"/>
    <property type="evidence" value="ECO:0007669"/>
    <property type="project" value="InterPro"/>
</dbReference>
<evidence type="ECO:0000256" key="1">
    <source>
        <dbReference type="PROSITE-ProRule" id="PRU00110"/>
    </source>
</evidence>
<dbReference type="Proteomes" id="UP000074119">
    <property type="component" value="Chromosome"/>
</dbReference>
<protein>
    <recommendedName>
        <fullName evidence="2">HPt domain-containing protein</fullName>
    </recommendedName>
</protein>
<feature type="domain" description="HPt" evidence="2">
    <location>
        <begin position="16"/>
        <end position="112"/>
    </location>
</feature>
<accession>A0A127M327</accession>
<organism evidence="3 4">
    <name type="scientific">Zhongshania aliphaticivorans</name>
    <dbReference type="NCBI Taxonomy" id="1470434"/>
    <lineage>
        <taxon>Bacteria</taxon>
        <taxon>Pseudomonadati</taxon>
        <taxon>Pseudomonadota</taxon>
        <taxon>Gammaproteobacteria</taxon>
        <taxon>Cellvibrionales</taxon>
        <taxon>Spongiibacteraceae</taxon>
        <taxon>Zhongshania</taxon>
    </lineage>
</organism>
<dbReference type="PROSITE" id="PS50894">
    <property type="entry name" value="HPT"/>
    <property type="match status" value="1"/>
</dbReference>
<gene>
    <name evidence="3" type="ORF">AZF00_04625</name>
</gene>
<dbReference type="EMBL" id="CP014544">
    <property type="protein sequence ID" value="AMO67622.1"/>
    <property type="molecule type" value="Genomic_DNA"/>
</dbReference>
<keyword evidence="1" id="KW-0597">Phosphoprotein</keyword>
<proteinExistence type="predicted"/>
<evidence type="ECO:0000313" key="4">
    <source>
        <dbReference type="Proteomes" id="UP000074119"/>
    </source>
</evidence>
<evidence type="ECO:0000259" key="2">
    <source>
        <dbReference type="PROSITE" id="PS50894"/>
    </source>
</evidence>
<dbReference type="STRING" id="1470434.AZF00_04625"/>
<dbReference type="KEGG" id="zal:AZF00_04625"/>
<sequence length="126" mass="13988">MSERELNEKPSVDAQLATLQAEYIANLYERVLPVLSLWQDYIASDYSPELLRDVYRKVHAIAGTSSILNVKPIDRLSNQVQIKIQTVLQAADIETTLIAEIGLTLNEILDVAKSGDINAPPINLNT</sequence>
<name>A0A127M327_9GAMM</name>
<dbReference type="AlphaFoldDB" id="A0A127M327"/>